<comment type="caution">
    <text evidence="1">The sequence shown here is derived from an EMBL/GenBank/DDBJ whole genome shotgun (WGS) entry which is preliminary data.</text>
</comment>
<sequence length="328" mass="36533">MKKCWVFDCAAPGLYCEPRRLLKPFSTDSILDAAGRAFETVEDGLKATTWRTHHAFSARCGLTSVTRSDSTTCGKGVEESSVSRSPEDYREWHADFHLRSPSAEPHVLLSVAPHYLPSRGSGNADDGRKMEVVGSRGRWLKPWRPQTAEEQAAYDAAVLGTPLIWEEPLVLSLDCTADGVFLWSEDHGIYGEKVANRCFERHSSDAGDDSAEFKQEAFLRFRWSEQPPAQTSSVGSGRHEMKEEHVESPNVSKCGELRVFRGQRTKVEAEEPHVERISYEEADVDAGSGGLLWQSVLHRIISCGPVPKEVYFAPYVTLMESGDEVSLL</sequence>
<organism evidence="1 2">
    <name type="scientific">Trypanosoma equiperdum</name>
    <dbReference type="NCBI Taxonomy" id="5694"/>
    <lineage>
        <taxon>Eukaryota</taxon>
        <taxon>Discoba</taxon>
        <taxon>Euglenozoa</taxon>
        <taxon>Kinetoplastea</taxon>
        <taxon>Metakinetoplastina</taxon>
        <taxon>Trypanosomatida</taxon>
        <taxon>Trypanosomatidae</taxon>
        <taxon>Trypanosoma</taxon>
    </lineage>
</organism>
<dbReference type="GeneID" id="92378601"/>
<evidence type="ECO:0000313" key="1">
    <source>
        <dbReference type="EMBL" id="SCU67074.1"/>
    </source>
</evidence>
<protein>
    <submittedName>
        <fullName evidence="1">Uncharacterized protein</fullName>
    </submittedName>
</protein>
<name>A0A1G4I5N2_TRYEQ</name>
<gene>
    <name evidence="1" type="ORF">TEOVI_000466100</name>
</gene>
<dbReference type="VEuPathDB" id="TriTrypDB:TEOVI_000466100"/>
<dbReference type="AlphaFoldDB" id="A0A1G4I5N2"/>
<dbReference type="Proteomes" id="UP000195570">
    <property type="component" value="Unassembled WGS sequence"/>
</dbReference>
<evidence type="ECO:0000313" key="2">
    <source>
        <dbReference type="Proteomes" id="UP000195570"/>
    </source>
</evidence>
<reference evidence="1" key="1">
    <citation type="submission" date="2016-09" db="EMBL/GenBank/DDBJ databases">
        <authorList>
            <person name="Hebert L."/>
            <person name="Moumen B."/>
        </authorList>
    </citation>
    <scope>NUCLEOTIDE SEQUENCE [LARGE SCALE GENOMIC DNA]</scope>
    <source>
        <strain evidence="1">OVI</strain>
    </source>
</reference>
<accession>A0A1G4I5N2</accession>
<dbReference type="RefSeq" id="XP_067078436.1">
    <property type="nucleotide sequence ID" value="XM_067222335.1"/>
</dbReference>
<dbReference type="EMBL" id="CZPT02000681">
    <property type="protein sequence ID" value="SCU67074.1"/>
    <property type="molecule type" value="Genomic_DNA"/>
</dbReference>
<keyword evidence="2" id="KW-1185">Reference proteome</keyword>
<proteinExistence type="predicted"/>